<comment type="similarity">
    <text evidence="1 4">Belongs to the universal ribosomal protein uS9 family.</text>
</comment>
<evidence type="ECO:0000256" key="2">
    <source>
        <dbReference type="ARBA" id="ARBA00022980"/>
    </source>
</evidence>
<dbReference type="GO" id="GO:0022627">
    <property type="term" value="C:cytosolic small ribosomal subunit"/>
    <property type="evidence" value="ECO:0007669"/>
    <property type="project" value="TreeGrafter"/>
</dbReference>
<keyword evidence="5" id="KW-0934">Plastid</keyword>
<dbReference type="GO" id="GO:0003723">
    <property type="term" value="F:RNA binding"/>
    <property type="evidence" value="ECO:0007669"/>
    <property type="project" value="TreeGrafter"/>
</dbReference>
<dbReference type="InterPro" id="IPR020568">
    <property type="entry name" value="Ribosomal_Su5_D2-typ_SF"/>
</dbReference>
<evidence type="ECO:0000256" key="4">
    <source>
        <dbReference type="RuleBase" id="RU003815"/>
    </source>
</evidence>
<evidence type="ECO:0000256" key="1">
    <source>
        <dbReference type="ARBA" id="ARBA00005251"/>
    </source>
</evidence>
<dbReference type="InterPro" id="IPR000754">
    <property type="entry name" value="Ribosomal_uS9"/>
</dbReference>
<accession>A0A4D6WZP6</accession>
<dbReference type="FunFam" id="3.30.230.10:FF:000001">
    <property type="entry name" value="30S ribosomal protein S9"/>
    <property type="match status" value="1"/>
</dbReference>
<reference evidence="5" key="2">
    <citation type="submission" date="2019-04" db="EMBL/GenBank/DDBJ databases">
        <authorList>
            <person name="Pasella M."/>
        </authorList>
    </citation>
    <scope>NUCLEOTIDE SEQUENCE</scope>
    <source>
        <strain evidence="5">PD1141</strain>
    </source>
</reference>
<dbReference type="InterPro" id="IPR020574">
    <property type="entry name" value="Ribosomal_uS9_CS"/>
</dbReference>
<dbReference type="NCBIfam" id="NF001099">
    <property type="entry name" value="PRK00132.1"/>
    <property type="match status" value="1"/>
</dbReference>
<dbReference type="PANTHER" id="PTHR21569:SF1">
    <property type="entry name" value="SMALL RIBOSOMAL SUBUNIT PROTEIN US9M"/>
    <property type="match status" value="1"/>
</dbReference>
<proteinExistence type="inferred from homology"/>
<dbReference type="GO" id="GO:0003735">
    <property type="term" value="F:structural constituent of ribosome"/>
    <property type="evidence" value="ECO:0007669"/>
    <property type="project" value="InterPro"/>
</dbReference>
<dbReference type="SUPFAM" id="SSF54211">
    <property type="entry name" value="Ribosomal protein S5 domain 2-like"/>
    <property type="match status" value="1"/>
</dbReference>
<organism evidence="5">
    <name type="scientific">Inkyuleea mariana</name>
    <dbReference type="NCBI Taxonomy" id="123988"/>
    <lineage>
        <taxon>Eukaryota</taxon>
        <taxon>Rhodophyta</taxon>
        <taxon>Florideophyceae</taxon>
        <taxon>Rhodymeniophycidae</taxon>
        <taxon>Ceramiales</taxon>
        <taxon>Ceramiaceae</taxon>
        <taxon>Inkyuleea</taxon>
    </lineage>
</organism>
<evidence type="ECO:0000313" key="5">
    <source>
        <dbReference type="EMBL" id="QCI09097.1"/>
    </source>
</evidence>
<dbReference type="InterPro" id="IPR014721">
    <property type="entry name" value="Ribsml_uS5_D2-typ_fold_subgr"/>
</dbReference>
<geneLocation type="plastid" evidence="5"/>
<dbReference type="GO" id="GO:0006412">
    <property type="term" value="P:translation"/>
    <property type="evidence" value="ECO:0007669"/>
    <property type="project" value="InterPro"/>
</dbReference>
<dbReference type="PANTHER" id="PTHR21569">
    <property type="entry name" value="RIBOSOMAL PROTEIN S9"/>
    <property type="match status" value="1"/>
</dbReference>
<dbReference type="AlphaFoldDB" id="A0A4D6WZP6"/>
<sequence length="135" mass="14963">MLSQNTRVTYSGTGRRKTSIARVRLIPGSGKLIINGLPGESYLQFSPNYLRISCAPLKILGLNKEYDIYVKAEGGGLTGQADAIRLGLARALCTINPENRIALKSEGLLTRDARIKERKKYGLRKARKAPQYSKR</sequence>
<reference evidence="5" key="1">
    <citation type="journal article" date="2019" name="Mol. Phylogenet. Evol.">
        <title>Morphological evolution and classification of the red algal order Ceramiales inferred using plastid phylogenomics.</title>
        <authorList>
            <person name="Diaz-Tapia P."/>
            <person name="Pasella M.M."/>
            <person name="Verbruggen H."/>
            <person name="Maggs C.A."/>
        </authorList>
    </citation>
    <scope>NUCLEOTIDE SEQUENCE</scope>
    <source>
        <strain evidence="5">PD1141</strain>
    </source>
</reference>
<dbReference type="Pfam" id="PF00380">
    <property type="entry name" value="Ribosomal_S9"/>
    <property type="match status" value="1"/>
</dbReference>
<keyword evidence="3 4" id="KW-0687">Ribonucleoprotein</keyword>
<dbReference type="EMBL" id="MK814743">
    <property type="protein sequence ID" value="QCI09097.1"/>
    <property type="molecule type" value="Genomic_DNA"/>
</dbReference>
<evidence type="ECO:0000256" key="3">
    <source>
        <dbReference type="ARBA" id="ARBA00023274"/>
    </source>
</evidence>
<protein>
    <submittedName>
        <fullName evidence="5">Ribosomal protein S9</fullName>
    </submittedName>
</protein>
<dbReference type="Gene3D" id="3.30.230.10">
    <property type="match status" value="1"/>
</dbReference>
<dbReference type="HAMAP" id="MF_00532_B">
    <property type="entry name" value="Ribosomal_uS9_B"/>
    <property type="match status" value="1"/>
</dbReference>
<keyword evidence="2 4" id="KW-0689">Ribosomal protein</keyword>
<dbReference type="InterPro" id="IPR023035">
    <property type="entry name" value="Ribosomal_uS9_bac/plastid"/>
</dbReference>
<dbReference type="PROSITE" id="PS00360">
    <property type="entry name" value="RIBOSOMAL_S9"/>
    <property type="match status" value="1"/>
</dbReference>
<gene>
    <name evidence="5" type="primary">rps9</name>
</gene>
<name>A0A4D6WZP6_9FLOR</name>